<dbReference type="KEGG" id="proo:MJB10_17335"/>
<evidence type="ECO:0000313" key="2">
    <source>
        <dbReference type="Proteomes" id="UP001304650"/>
    </source>
</evidence>
<proteinExistence type="predicted"/>
<sequence length="142" mass="15414">MGPMTIGAAKANRIDGPYERVSDPIFSVDTGGEIEDPFVWQGEDGVYHMIAKDMTGKICGEKHAGMYANSNNGLKWDIVQGHKAYSRHVVWENGVSQVMGSFERPFLLIENGKATCLFAATGMGPGGFSRNSITWNMSVPLG</sequence>
<evidence type="ECO:0000313" key="1">
    <source>
        <dbReference type="EMBL" id="WNR42874.1"/>
    </source>
</evidence>
<dbReference type="InterPro" id="IPR023296">
    <property type="entry name" value="Glyco_hydro_beta-prop_sf"/>
</dbReference>
<name>A0AA96RJ31_9BACL</name>
<dbReference type="AlphaFoldDB" id="A0AA96RJ31"/>
<organism evidence="1 2">
    <name type="scientific">Paenibacillus roseopurpureus</name>
    <dbReference type="NCBI Taxonomy" id="2918901"/>
    <lineage>
        <taxon>Bacteria</taxon>
        <taxon>Bacillati</taxon>
        <taxon>Bacillota</taxon>
        <taxon>Bacilli</taxon>
        <taxon>Bacillales</taxon>
        <taxon>Paenibacillaceae</taxon>
        <taxon>Paenibacillus</taxon>
    </lineage>
</organism>
<dbReference type="Gene3D" id="2.115.10.20">
    <property type="entry name" value="Glycosyl hydrolase domain, family 43"/>
    <property type="match status" value="1"/>
</dbReference>
<gene>
    <name evidence="1" type="ORF">MJB10_17335</name>
</gene>
<dbReference type="RefSeq" id="WP_314796678.1">
    <property type="nucleotide sequence ID" value="NZ_CP130319.1"/>
</dbReference>
<keyword evidence="2" id="KW-1185">Reference proteome</keyword>
<reference evidence="1" key="1">
    <citation type="submission" date="2022-02" db="EMBL/GenBank/DDBJ databases">
        <title>Paenibacillus sp. MBLB1832 Whole Genome Shotgun Sequencing.</title>
        <authorList>
            <person name="Hwang C.Y."/>
            <person name="Cho E.-S."/>
            <person name="Seo M.-J."/>
        </authorList>
    </citation>
    <scope>NUCLEOTIDE SEQUENCE</scope>
    <source>
        <strain evidence="1">MBLB1832</strain>
    </source>
</reference>
<accession>A0AA96RJ31</accession>
<protein>
    <submittedName>
        <fullName evidence="1">Uncharacterized protein</fullName>
    </submittedName>
</protein>
<dbReference type="SUPFAM" id="SSF75005">
    <property type="entry name" value="Arabinanase/levansucrase/invertase"/>
    <property type="match status" value="1"/>
</dbReference>
<dbReference type="EMBL" id="CP130319">
    <property type="protein sequence ID" value="WNR42874.1"/>
    <property type="molecule type" value="Genomic_DNA"/>
</dbReference>
<dbReference type="Proteomes" id="UP001304650">
    <property type="component" value="Chromosome"/>
</dbReference>